<dbReference type="RefSeq" id="XP_025342401.1">
    <property type="nucleotide sequence ID" value="XM_025484186.1"/>
</dbReference>
<comment type="caution">
    <text evidence="2">The sequence shown here is derived from an EMBL/GenBank/DDBJ whole genome shotgun (WGS) entry which is preliminary data.</text>
</comment>
<organism evidence="2 3">
    <name type="scientific">Candidozyma haemuli</name>
    <dbReference type="NCBI Taxonomy" id="45357"/>
    <lineage>
        <taxon>Eukaryota</taxon>
        <taxon>Fungi</taxon>
        <taxon>Dikarya</taxon>
        <taxon>Ascomycota</taxon>
        <taxon>Saccharomycotina</taxon>
        <taxon>Pichiomycetes</taxon>
        <taxon>Metschnikowiaceae</taxon>
        <taxon>Candidozyma</taxon>
    </lineage>
</organism>
<evidence type="ECO:0000313" key="2">
    <source>
        <dbReference type="EMBL" id="PVH21461.1"/>
    </source>
</evidence>
<evidence type="ECO:0000256" key="1">
    <source>
        <dbReference type="SAM" id="MobiDB-lite"/>
    </source>
</evidence>
<feature type="region of interest" description="Disordered" evidence="1">
    <location>
        <begin position="1"/>
        <end position="218"/>
    </location>
</feature>
<sequence length="218" mass="23787">MGLFSKNDKEKQENRPPAPLPNDQGGPGGPSDAPPSYDQSQQIHTGNEQTPQYNDNRYGDNEYPPEKATGPNGYPEDKKGGYDDYQQPPQQQPQGQYFQAPPPPQNQGSGWEAPGWGGNQAPPQPNQQGNASMPPNAYVIPPRTANIAMDDGKYTRPEYQQYKARDQERMAHGDFPKPREAFKHGAPLEPSQKAQGKGKSSGGFPGSSGASYYNAANR</sequence>
<dbReference type="AlphaFoldDB" id="A0A2V1AX73"/>
<dbReference type="Proteomes" id="UP000244309">
    <property type="component" value="Unassembled WGS sequence"/>
</dbReference>
<evidence type="ECO:0000313" key="3">
    <source>
        <dbReference type="Proteomes" id="UP000244309"/>
    </source>
</evidence>
<proteinExistence type="predicted"/>
<feature type="compositionally biased region" description="Low complexity" evidence="1">
    <location>
        <begin position="86"/>
        <end position="99"/>
    </location>
</feature>
<dbReference type="EMBL" id="PKFO01000005">
    <property type="protein sequence ID" value="PVH21461.1"/>
    <property type="molecule type" value="Genomic_DNA"/>
</dbReference>
<feature type="compositionally biased region" description="Basic and acidic residues" evidence="1">
    <location>
        <begin position="1"/>
        <end position="14"/>
    </location>
</feature>
<gene>
    <name evidence="2" type="ORF">CXQ85_000441</name>
</gene>
<feature type="compositionally biased region" description="Polar residues" evidence="1">
    <location>
        <begin position="37"/>
        <end position="55"/>
    </location>
</feature>
<protein>
    <submittedName>
        <fullName evidence="2">Uncharacterized protein</fullName>
    </submittedName>
</protein>
<accession>A0A2V1AX73</accession>
<name>A0A2V1AX73_9ASCO</name>
<keyword evidence="3" id="KW-1185">Reference proteome</keyword>
<dbReference type="OrthoDB" id="4088176at2759"/>
<dbReference type="VEuPathDB" id="FungiDB:CXQ85_000441"/>
<feature type="compositionally biased region" description="Basic and acidic residues" evidence="1">
    <location>
        <begin position="163"/>
        <end position="183"/>
    </location>
</feature>
<dbReference type="GeneID" id="37005774"/>
<reference evidence="2 3" key="1">
    <citation type="submission" date="2017-12" db="EMBL/GenBank/DDBJ databases">
        <title>Genome Sequence of a Multidrug-Resistant Candida haemulonii Isolate from a Patient with Chronic Leg Ulcers in Israel.</title>
        <authorList>
            <person name="Chow N.A."/>
            <person name="Gade L."/>
            <person name="Batra D."/>
            <person name="Rowe L.A."/>
            <person name="Ben-Ami R."/>
            <person name="Loparev V.N."/>
            <person name="Litvintseva A.P."/>
        </authorList>
    </citation>
    <scope>NUCLEOTIDE SEQUENCE [LARGE SCALE GENOMIC DNA]</scope>
    <source>
        <strain evidence="2 3">B11899</strain>
    </source>
</reference>